<proteinExistence type="predicted"/>
<dbReference type="EMBL" id="JAHQIW010007126">
    <property type="protein sequence ID" value="KAJ1372316.1"/>
    <property type="molecule type" value="Genomic_DNA"/>
</dbReference>
<sequence>MLTYLLYLEGEPSSDQEVMSYHTAVLVLLDKWNSNIKKPLDINLLFDPSMRWSRFRCDALCIISSRSSAACKFVADKLEGSKIPPTYAALIADAQSRTLSTNSAQ</sequence>
<dbReference type="Proteomes" id="UP001196413">
    <property type="component" value="Unassembled WGS sequence"/>
</dbReference>
<organism evidence="1 2">
    <name type="scientific">Parelaphostrongylus tenuis</name>
    <name type="common">Meningeal worm</name>
    <dbReference type="NCBI Taxonomy" id="148309"/>
    <lineage>
        <taxon>Eukaryota</taxon>
        <taxon>Metazoa</taxon>
        <taxon>Ecdysozoa</taxon>
        <taxon>Nematoda</taxon>
        <taxon>Chromadorea</taxon>
        <taxon>Rhabditida</taxon>
        <taxon>Rhabditina</taxon>
        <taxon>Rhabditomorpha</taxon>
        <taxon>Strongyloidea</taxon>
        <taxon>Metastrongylidae</taxon>
        <taxon>Parelaphostrongylus</taxon>
    </lineage>
</organism>
<keyword evidence="2" id="KW-1185">Reference proteome</keyword>
<name>A0AAD5RA55_PARTN</name>
<accession>A0AAD5RA55</accession>
<dbReference type="AlphaFoldDB" id="A0AAD5RA55"/>
<comment type="caution">
    <text evidence="1">The sequence shown here is derived from an EMBL/GenBank/DDBJ whole genome shotgun (WGS) entry which is preliminary data.</text>
</comment>
<reference evidence="1" key="1">
    <citation type="submission" date="2021-06" db="EMBL/GenBank/DDBJ databases">
        <title>Parelaphostrongylus tenuis whole genome reference sequence.</title>
        <authorList>
            <person name="Garwood T.J."/>
            <person name="Larsen P.A."/>
            <person name="Fountain-Jones N.M."/>
            <person name="Garbe J.R."/>
            <person name="Macchietto M.G."/>
            <person name="Kania S.A."/>
            <person name="Gerhold R.W."/>
            <person name="Richards J.E."/>
            <person name="Wolf T.M."/>
        </authorList>
    </citation>
    <scope>NUCLEOTIDE SEQUENCE</scope>
    <source>
        <strain evidence="1">MNPRO001-30</strain>
        <tissue evidence="1">Meninges</tissue>
    </source>
</reference>
<evidence type="ECO:0000313" key="2">
    <source>
        <dbReference type="Proteomes" id="UP001196413"/>
    </source>
</evidence>
<protein>
    <submittedName>
        <fullName evidence="1">Uncharacterized protein</fullName>
    </submittedName>
</protein>
<gene>
    <name evidence="1" type="ORF">KIN20_034447</name>
</gene>
<evidence type="ECO:0000313" key="1">
    <source>
        <dbReference type="EMBL" id="KAJ1372316.1"/>
    </source>
</evidence>